<evidence type="ECO:0000313" key="2">
    <source>
        <dbReference type="EMBL" id="CAI2717541.1"/>
    </source>
</evidence>
<evidence type="ECO:0000313" key="3">
    <source>
        <dbReference type="Proteomes" id="UP001157733"/>
    </source>
</evidence>
<dbReference type="InterPro" id="IPR012902">
    <property type="entry name" value="N_methyl_site"/>
</dbReference>
<dbReference type="RefSeq" id="WP_282010473.1">
    <property type="nucleotide sequence ID" value="NZ_OX336137.1"/>
</dbReference>
<dbReference type="InterPro" id="IPR045584">
    <property type="entry name" value="Pilin-like"/>
</dbReference>
<feature type="transmembrane region" description="Helical" evidence="1">
    <location>
        <begin position="30"/>
        <end position="48"/>
    </location>
</feature>
<keyword evidence="1" id="KW-0472">Membrane</keyword>
<accession>A0ABN8W2Q4</accession>
<reference evidence="2 3" key="1">
    <citation type="submission" date="2022-09" db="EMBL/GenBank/DDBJ databases">
        <authorList>
            <person name="Kop L."/>
        </authorList>
    </citation>
    <scope>NUCLEOTIDE SEQUENCE [LARGE SCALE GENOMIC DNA]</scope>
    <source>
        <strain evidence="2 3">347</strain>
    </source>
</reference>
<organism evidence="2 3">
    <name type="scientific">Nitrospina watsonii</name>
    <dbReference type="NCBI Taxonomy" id="1323948"/>
    <lineage>
        <taxon>Bacteria</taxon>
        <taxon>Pseudomonadati</taxon>
        <taxon>Nitrospinota/Tectimicrobiota group</taxon>
        <taxon>Nitrospinota</taxon>
        <taxon>Nitrospinia</taxon>
        <taxon>Nitrospinales</taxon>
        <taxon>Nitrospinaceae</taxon>
        <taxon>Nitrospina</taxon>
    </lineage>
</organism>
<evidence type="ECO:0000256" key="1">
    <source>
        <dbReference type="SAM" id="Phobius"/>
    </source>
</evidence>
<evidence type="ECO:0008006" key="4">
    <source>
        <dbReference type="Google" id="ProtNLM"/>
    </source>
</evidence>
<keyword evidence="1" id="KW-0812">Transmembrane</keyword>
<keyword evidence="3" id="KW-1185">Reference proteome</keyword>
<dbReference type="PROSITE" id="PS00409">
    <property type="entry name" value="PROKAR_NTER_METHYL"/>
    <property type="match status" value="1"/>
</dbReference>
<dbReference type="Pfam" id="PF07963">
    <property type="entry name" value="N_methyl"/>
    <property type="match status" value="1"/>
</dbReference>
<dbReference type="SUPFAM" id="SSF54523">
    <property type="entry name" value="Pili subunits"/>
    <property type="match status" value="1"/>
</dbReference>
<dbReference type="Proteomes" id="UP001157733">
    <property type="component" value="Chromosome"/>
</dbReference>
<keyword evidence="1" id="KW-1133">Transmembrane helix</keyword>
<dbReference type="EMBL" id="OX336137">
    <property type="protein sequence ID" value="CAI2717541.1"/>
    <property type="molecule type" value="Genomic_DNA"/>
</dbReference>
<name>A0ABN8W2Q4_9BACT</name>
<sequence length="530" mass="56813">MERELMSPLSKETNEVATDCKWKRRAGFTLIELSIVFVIAGLMLAGFVRTLELYLVQKQEAEMVEISAHVRTSLSDFIEANKRFPCPSPLDVPVTDASFGEEQTTGSGPTLVCDATATGVFLDDKGDGTPVNDVYIGGVPVRTLGLGNQYSMDPRDNRLTYAISVKLAVEDGMLNPTEPGSITIHQAAGAPITDAQFTLIAHGLDGAGSYTASGALHGTACNVLHADGENCDMDGEFRDVEISRGETASYFDDRTAFSLLDDKIDGWWEATDPTGTNIVNRNPGNVGIGTDDPQAALHVKDNSTTPAPGILVEQNSSATTSPRIGLVDTKLGPADTAPAWGIDNWEDRFRIFNQPDINTAGSEFFTILNNGNVGIGTGTPQSKLDIQGEVKIGNTGAGCTASNRGATRYNSGADQMEYCADNAGTPQWMPMGGGSGTGMFPGWPDVLHCSSSDGVTYHQYFYLSGRTTSEIRYTDPYTHTSQGGGSYSIQFWPDGRYKGTFGGSTESMAYCIGKTISQLEADGRAFYFIR</sequence>
<gene>
    <name evidence="2" type="ORF">NSPWAT_0682</name>
</gene>
<proteinExistence type="predicted"/>
<protein>
    <recommendedName>
        <fullName evidence="4">Prepilin-type N-terminal cleavage/methylation domain-containing protein</fullName>
    </recommendedName>
</protein>